<dbReference type="GO" id="GO:0031505">
    <property type="term" value="P:fungal-type cell wall organization"/>
    <property type="evidence" value="ECO:0007669"/>
    <property type="project" value="TreeGrafter"/>
</dbReference>
<evidence type="ECO:0000256" key="1">
    <source>
        <dbReference type="ARBA" id="ARBA00004123"/>
    </source>
</evidence>
<dbReference type="Proteomes" id="UP000315783">
    <property type="component" value="Unassembled WGS sequence"/>
</dbReference>
<dbReference type="Pfam" id="PF07983">
    <property type="entry name" value="X8"/>
    <property type="match status" value="1"/>
</dbReference>
<dbReference type="FunFam" id="1.10.8.60:FF:000007">
    <property type="entry name" value="26S proteasome regulatory subunit 4"/>
    <property type="match status" value="1"/>
</dbReference>
<keyword evidence="15" id="KW-0539">Nucleus</keyword>
<dbReference type="EMBL" id="SPUK01000007">
    <property type="protein sequence ID" value="TQV95554.1"/>
    <property type="molecule type" value="Genomic_DNA"/>
</dbReference>
<dbReference type="Gene3D" id="3.20.20.80">
    <property type="entry name" value="Glycosidases"/>
    <property type="match status" value="1"/>
</dbReference>
<dbReference type="InterPro" id="IPR012946">
    <property type="entry name" value="X8"/>
</dbReference>
<dbReference type="GO" id="GO:0005524">
    <property type="term" value="F:ATP binding"/>
    <property type="evidence" value="ECO:0007669"/>
    <property type="project" value="UniProtKB-KW"/>
</dbReference>
<dbReference type="Gene3D" id="1.20.58.1040">
    <property type="match status" value="1"/>
</dbReference>
<dbReference type="PROSITE" id="PS00674">
    <property type="entry name" value="AAA"/>
    <property type="match status" value="1"/>
</dbReference>
<organism evidence="21 22">
    <name type="scientific">Cordyceps javanica</name>
    <dbReference type="NCBI Taxonomy" id="43265"/>
    <lineage>
        <taxon>Eukaryota</taxon>
        <taxon>Fungi</taxon>
        <taxon>Dikarya</taxon>
        <taxon>Ascomycota</taxon>
        <taxon>Pezizomycotina</taxon>
        <taxon>Sordariomycetes</taxon>
        <taxon>Hypocreomycetidae</taxon>
        <taxon>Hypocreales</taxon>
        <taxon>Cordycipitaceae</taxon>
        <taxon>Cordyceps</taxon>
    </lineage>
</organism>
<evidence type="ECO:0000256" key="9">
    <source>
        <dbReference type="ARBA" id="ARBA00022741"/>
    </source>
</evidence>
<dbReference type="GO" id="GO:0042124">
    <property type="term" value="F:1,3-beta-glucanosyltransferase activity"/>
    <property type="evidence" value="ECO:0007669"/>
    <property type="project" value="TreeGrafter"/>
</dbReference>
<dbReference type="Pfam" id="PF16450">
    <property type="entry name" value="Prot_ATP_ID_OB_C"/>
    <property type="match status" value="1"/>
</dbReference>
<dbReference type="InterPro" id="IPR027417">
    <property type="entry name" value="P-loop_NTPase"/>
</dbReference>
<comment type="function">
    <text evidence="17">Splits internally a 1,3-beta-glucan molecule and transfers the newly generated reducing end (the donor) to the non-reducing end of another 1,3-beta-glucan molecule (the acceptor) forming a 1,3-beta linkage, resulting in the elongation of 1,3-beta-glucan chains in the cell wall.</text>
</comment>
<feature type="domain" description="X8" evidence="20">
    <location>
        <begin position="377"/>
        <end position="464"/>
    </location>
</feature>
<evidence type="ECO:0000256" key="11">
    <source>
        <dbReference type="ARBA" id="ARBA00022942"/>
    </source>
</evidence>
<evidence type="ECO:0000256" key="17">
    <source>
        <dbReference type="RuleBase" id="RU361209"/>
    </source>
</evidence>
<comment type="subcellular location">
    <subcellularLocation>
        <location evidence="3 17">Cell membrane</location>
        <topology evidence="3 17">Lipid-anchor</topology>
        <topology evidence="3 17">GPI-anchor</topology>
    </subcellularLocation>
    <subcellularLocation>
        <location evidence="2">Cytoplasm</location>
    </subcellularLocation>
    <subcellularLocation>
        <location evidence="1">Nucleus</location>
    </subcellularLocation>
</comment>
<dbReference type="InterPro" id="IPR003593">
    <property type="entry name" value="AAA+_ATPase"/>
</dbReference>
<dbReference type="AlphaFoldDB" id="A0A545V1G3"/>
<feature type="region of interest" description="Disordered" evidence="18">
    <location>
        <begin position="608"/>
        <end position="640"/>
    </location>
</feature>
<keyword evidence="12 17" id="KW-0472">Membrane</keyword>
<evidence type="ECO:0000256" key="10">
    <source>
        <dbReference type="ARBA" id="ARBA00022840"/>
    </source>
</evidence>
<dbReference type="FunFam" id="3.20.20.80:FF:000038">
    <property type="entry name" value="1,3-beta-glucanosyltransferase"/>
    <property type="match status" value="1"/>
</dbReference>
<gene>
    <name evidence="21" type="ORF">IF1G_05383</name>
</gene>
<keyword evidence="21" id="KW-0378">Hydrolase</keyword>
<feature type="compositionally biased region" description="Basic and acidic residues" evidence="18">
    <location>
        <begin position="534"/>
        <end position="545"/>
    </location>
</feature>
<comment type="similarity">
    <text evidence="4">Belongs to the AAA ATPase family.</text>
</comment>
<keyword evidence="13" id="KW-1015">Disulfide bond</keyword>
<keyword evidence="7 17" id="KW-0336">GPI-anchor</keyword>
<feature type="signal peptide" evidence="17">
    <location>
        <begin position="1"/>
        <end position="16"/>
    </location>
</feature>
<sequence>MKSAISLLALAGAASAADLPSIVAKGSKFFYPNGTQFFMKGIAYQRDIGAAGAKSDPTAKYMDPLADKDACQRDVPYLQDLNINIIRTYAIDPKEDHSYCMGLLQDAGIYVVSDLSEPATSINRDDPQWNTELFDRYKAVVDELSKYSNVVGFFAGNEVSNSANNTGASAYVKAAVRDTKKYIKDNNKRWIGVGYAANDDKDIRKEIADYFNCGETEDSIDFWGYNIYSWCGSSSMQKSGYDQQVKFFQDFSVPVFLAEYGCNLPNGAKGRKWEETAALYSDDMTGVFSGGLVYMYFQEENDYGVVEVKGSTVSKQDDYDGLKKAHAAADPKGVDMDKYSPSGKAATCPDVSKAWQAASQLPPTPNKDLCKCMADSLECVVDDSLDEKSYGDLFGNVCGNAKICAGINGVTKLGNYGAYSMCTPKEKLSFVLDAYYQANGKSSSACGWKGAKLQKGSAASSCQKSLNDAKEQNKAIATATANVAAPKATGGAGSSSGDKKNFGVRAAPSGVLAAGVVAMAALLTLVKDNLEWEVEKDKDKPKYEPPPRPTTRVGRKKRKQGGTSAAAKLPAVFPTSRCKLRLLRMQRIHDHLLLEEEYVENQERLRKAKTAKEGQVATSEADADRNADERSRVDDMRGSPMGVGTLEELIDDDHAIVSSTTGPEYYVSIMSFVDKDLLEPGASVLLHHKSVSIVGVLTDDTDPIVSVMKLDKAPTESYADIGGLEQQIQEVRESVELPLLHPELYEEMGIKPPKGVILYGAPGTGKTLLAKAVANQTSATFLRIVGSELIQKYLGDGPRLVRQLFQVAGENAPSIVFIDEIDAIGTKRYDSTSGGEREVQRTMLELLNQLDGFDDRGDVKVIMATNKIDTLDPALIRPGRIDRKILFENPDTNTKRKIFTLHTSKMNLGDDVDLEEFISQKDDLSGADIKAICSEAGMMALRERRMRVQMADFRTARERVLKTKQEGEPEGLYL</sequence>
<accession>A0A545V1G3</accession>
<dbReference type="SMART" id="SM00382">
    <property type="entry name" value="AAA"/>
    <property type="match status" value="1"/>
</dbReference>
<evidence type="ECO:0000256" key="4">
    <source>
        <dbReference type="ARBA" id="ARBA00006914"/>
    </source>
</evidence>
<keyword evidence="22" id="KW-1185">Reference proteome</keyword>
<dbReference type="SUPFAM" id="SSF52540">
    <property type="entry name" value="P-loop containing nucleoside triphosphate hydrolases"/>
    <property type="match status" value="1"/>
</dbReference>
<evidence type="ECO:0000256" key="7">
    <source>
        <dbReference type="ARBA" id="ARBA00022622"/>
    </source>
</evidence>
<dbReference type="GO" id="GO:0008540">
    <property type="term" value="C:proteasome regulatory particle, base subcomplex"/>
    <property type="evidence" value="ECO:0007669"/>
    <property type="project" value="UniProtKB-ARBA"/>
</dbReference>
<keyword evidence="11" id="KW-0647">Proteasome</keyword>
<evidence type="ECO:0000256" key="3">
    <source>
        <dbReference type="ARBA" id="ARBA00004609"/>
    </source>
</evidence>
<dbReference type="GO" id="GO:0071970">
    <property type="term" value="P:fungal-type cell wall (1-&gt;3)-beta-D-glucan biosynthetic process"/>
    <property type="evidence" value="ECO:0007669"/>
    <property type="project" value="TreeGrafter"/>
</dbReference>
<keyword evidence="10" id="KW-0067">ATP-binding</keyword>
<comment type="similarity">
    <text evidence="5 17">Belongs to the glycosyl hydrolase 72 family.</text>
</comment>
<dbReference type="FunFam" id="2.40.50.140:FF:000030">
    <property type="entry name" value="26S protease regulatory subunit 4"/>
    <property type="match status" value="1"/>
</dbReference>
<dbReference type="SMART" id="SM00768">
    <property type="entry name" value="X8"/>
    <property type="match status" value="1"/>
</dbReference>
<evidence type="ECO:0000256" key="13">
    <source>
        <dbReference type="ARBA" id="ARBA00023157"/>
    </source>
</evidence>
<dbReference type="Gene3D" id="3.40.50.300">
    <property type="entry name" value="P-loop containing nucleotide triphosphate hydrolases"/>
    <property type="match status" value="1"/>
</dbReference>
<proteinExistence type="inferred from homology"/>
<dbReference type="PANTHER" id="PTHR31468:SF2">
    <property type="entry name" value="1,3-BETA-GLUCANOSYLTRANSFERASE GAS1"/>
    <property type="match status" value="1"/>
</dbReference>
<dbReference type="InterPro" id="IPR032501">
    <property type="entry name" value="Prot_ATP_ID_OB_2nd"/>
</dbReference>
<dbReference type="SUPFAM" id="SSF51445">
    <property type="entry name" value="(Trans)glycosidases"/>
    <property type="match status" value="1"/>
</dbReference>
<comment type="caution">
    <text evidence="21">The sequence shown here is derived from an EMBL/GenBank/DDBJ whole genome shotgun (WGS) entry which is preliminary data.</text>
</comment>
<feature type="region of interest" description="Disordered" evidence="18">
    <location>
        <begin position="534"/>
        <end position="566"/>
    </location>
</feature>
<dbReference type="Gene3D" id="1.10.8.60">
    <property type="match status" value="1"/>
</dbReference>
<evidence type="ECO:0000256" key="16">
    <source>
        <dbReference type="ARBA" id="ARBA00023288"/>
    </source>
</evidence>
<keyword evidence="21" id="KW-0645">Protease</keyword>
<dbReference type="InterPro" id="IPR003960">
    <property type="entry name" value="ATPase_AAA_CS"/>
</dbReference>
<dbReference type="GO" id="GO:0005634">
    <property type="term" value="C:nucleus"/>
    <property type="evidence" value="ECO:0007669"/>
    <property type="project" value="UniProtKB-SubCell"/>
</dbReference>
<evidence type="ECO:0000256" key="6">
    <source>
        <dbReference type="ARBA" id="ARBA00022490"/>
    </source>
</evidence>
<dbReference type="GO" id="GO:0005886">
    <property type="term" value="C:plasma membrane"/>
    <property type="evidence" value="ECO:0007669"/>
    <property type="project" value="UniProtKB-SubCell"/>
</dbReference>
<evidence type="ECO:0000259" key="19">
    <source>
        <dbReference type="SMART" id="SM00382"/>
    </source>
</evidence>
<dbReference type="Pfam" id="PF00004">
    <property type="entry name" value="AAA"/>
    <property type="match status" value="1"/>
</dbReference>
<dbReference type="GO" id="GO:0098552">
    <property type="term" value="C:side of membrane"/>
    <property type="evidence" value="ECO:0007669"/>
    <property type="project" value="UniProtKB-KW"/>
</dbReference>
<protein>
    <recommendedName>
        <fullName evidence="17">1,3-beta-glucanosyltransferase</fullName>
        <ecNumber evidence="17">2.4.1.-</ecNumber>
    </recommendedName>
</protein>
<evidence type="ECO:0000256" key="5">
    <source>
        <dbReference type="ARBA" id="ARBA00007528"/>
    </source>
</evidence>
<keyword evidence="8 17" id="KW-0732">Signal</keyword>
<dbReference type="InterPro" id="IPR012340">
    <property type="entry name" value="NA-bd_OB-fold"/>
</dbReference>
<dbReference type="Pfam" id="PF03198">
    <property type="entry name" value="Glyco_hydro_72"/>
    <property type="match status" value="1"/>
</dbReference>
<evidence type="ECO:0000256" key="18">
    <source>
        <dbReference type="SAM" id="MobiDB-lite"/>
    </source>
</evidence>
<evidence type="ECO:0000256" key="15">
    <source>
        <dbReference type="ARBA" id="ARBA00023242"/>
    </source>
</evidence>
<dbReference type="GO" id="GO:0008233">
    <property type="term" value="F:peptidase activity"/>
    <property type="evidence" value="ECO:0007669"/>
    <property type="project" value="UniProtKB-KW"/>
</dbReference>
<dbReference type="GO" id="GO:0006508">
    <property type="term" value="P:proteolysis"/>
    <property type="evidence" value="ECO:0007669"/>
    <property type="project" value="UniProtKB-KW"/>
</dbReference>
<dbReference type="OrthoDB" id="421038at2759"/>
<dbReference type="GO" id="GO:0005737">
    <property type="term" value="C:cytoplasm"/>
    <property type="evidence" value="ECO:0007669"/>
    <property type="project" value="UniProtKB-SubCell"/>
</dbReference>
<feature type="domain" description="AAA+ ATPase" evidence="19">
    <location>
        <begin position="752"/>
        <end position="891"/>
    </location>
</feature>
<dbReference type="InterPro" id="IPR017853">
    <property type="entry name" value="GH"/>
</dbReference>
<keyword evidence="9" id="KW-0547">Nucleotide-binding</keyword>
<dbReference type="GO" id="GO:0016887">
    <property type="term" value="F:ATP hydrolysis activity"/>
    <property type="evidence" value="ECO:0007669"/>
    <property type="project" value="InterPro"/>
</dbReference>
<dbReference type="Gene3D" id="2.40.50.140">
    <property type="entry name" value="Nucleic acid-binding proteins"/>
    <property type="match status" value="1"/>
</dbReference>
<dbReference type="Pfam" id="PF17862">
    <property type="entry name" value="AAA_lid_3"/>
    <property type="match status" value="1"/>
</dbReference>
<evidence type="ECO:0000313" key="22">
    <source>
        <dbReference type="Proteomes" id="UP000315783"/>
    </source>
</evidence>
<keyword evidence="14" id="KW-0325">Glycoprotein</keyword>
<evidence type="ECO:0000259" key="20">
    <source>
        <dbReference type="SMART" id="SM00768"/>
    </source>
</evidence>
<dbReference type="STRING" id="43265.A0A545V1G3"/>
<dbReference type="PANTHER" id="PTHR31468">
    <property type="entry name" value="1,3-BETA-GLUCANOSYLTRANSFERASE GAS1"/>
    <property type="match status" value="1"/>
</dbReference>
<dbReference type="InterPro" id="IPR041569">
    <property type="entry name" value="AAA_lid_3"/>
</dbReference>
<name>A0A545V1G3_9HYPO</name>
<keyword evidence="16 17" id="KW-0449">Lipoprotein</keyword>
<keyword evidence="17" id="KW-0808">Transferase</keyword>
<dbReference type="InterPro" id="IPR004886">
    <property type="entry name" value="Glucanosyltransferase"/>
</dbReference>
<dbReference type="EC" id="2.4.1.-" evidence="17"/>
<evidence type="ECO:0000256" key="14">
    <source>
        <dbReference type="ARBA" id="ARBA00023180"/>
    </source>
</evidence>
<feature type="chain" id="PRO_5022271644" description="1,3-beta-glucanosyltransferase" evidence="17">
    <location>
        <begin position="17"/>
        <end position="974"/>
    </location>
</feature>
<evidence type="ECO:0000313" key="21">
    <source>
        <dbReference type="EMBL" id="TQV95554.1"/>
    </source>
</evidence>
<dbReference type="CDD" id="cd19502">
    <property type="entry name" value="RecA-like_PAN_like"/>
    <property type="match status" value="1"/>
</dbReference>
<evidence type="ECO:0000256" key="12">
    <source>
        <dbReference type="ARBA" id="ARBA00023136"/>
    </source>
</evidence>
<dbReference type="InterPro" id="IPR003959">
    <property type="entry name" value="ATPase_AAA_core"/>
</dbReference>
<keyword evidence="6" id="KW-0963">Cytoplasm</keyword>
<reference evidence="21 22" key="1">
    <citation type="journal article" date="2019" name="Appl. Microbiol. Biotechnol.">
        <title>Genome sequence of Isaria javanica and comparative genome analysis insights into family S53 peptidase evolution in fungal entomopathogens.</title>
        <authorList>
            <person name="Lin R."/>
            <person name="Zhang X."/>
            <person name="Xin B."/>
            <person name="Zou M."/>
            <person name="Gao Y."/>
            <person name="Qin F."/>
            <person name="Hu Q."/>
            <person name="Xie B."/>
            <person name="Cheng X."/>
        </authorList>
    </citation>
    <scope>NUCLEOTIDE SEQUENCE [LARGE SCALE GENOMIC DNA]</scope>
    <source>
        <strain evidence="21 22">IJ1G</strain>
    </source>
</reference>
<evidence type="ECO:0000256" key="8">
    <source>
        <dbReference type="ARBA" id="ARBA00022729"/>
    </source>
</evidence>
<evidence type="ECO:0000256" key="2">
    <source>
        <dbReference type="ARBA" id="ARBA00004496"/>
    </source>
</evidence>
<dbReference type="FunFam" id="3.40.50.300:FF:000039">
    <property type="entry name" value="26S proteasome regulatory subunit 4"/>
    <property type="match status" value="1"/>
</dbReference>
<feature type="compositionally biased region" description="Basic and acidic residues" evidence="18">
    <location>
        <begin position="622"/>
        <end position="637"/>
    </location>
</feature>